<dbReference type="AlphaFoldDB" id="A0A813G3K7"/>
<organism evidence="2 3">
    <name type="scientific">Polarella glacialis</name>
    <name type="common">Dinoflagellate</name>
    <dbReference type="NCBI Taxonomy" id="89957"/>
    <lineage>
        <taxon>Eukaryota</taxon>
        <taxon>Sar</taxon>
        <taxon>Alveolata</taxon>
        <taxon>Dinophyceae</taxon>
        <taxon>Suessiales</taxon>
        <taxon>Suessiaceae</taxon>
        <taxon>Polarella</taxon>
    </lineage>
</organism>
<dbReference type="PANTHER" id="PTHR46573">
    <property type="entry name" value="WD REPEAT, SAM AND U-BOX DOMAIN-CONTAINING PROTEIN 1"/>
    <property type="match status" value="1"/>
</dbReference>
<dbReference type="CDD" id="cd16655">
    <property type="entry name" value="RING-Ubox_WDSUB1-like"/>
    <property type="match status" value="1"/>
</dbReference>
<dbReference type="InterPro" id="IPR003613">
    <property type="entry name" value="Ubox_domain"/>
</dbReference>
<dbReference type="EMBL" id="CAJNNV010027074">
    <property type="protein sequence ID" value="CAE8619452.1"/>
    <property type="molecule type" value="Genomic_DNA"/>
</dbReference>
<evidence type="ECO:0000313" key="2">
    <source>
        <dbReference type="EMBL" id="CAE8619452.1"/>
    </source>
</evidence>
<gene>
    <name evidence="2" type="ORF">PGLA1383_LOCUS37040</name>
</gene>
<dbReference type="OrthoDB" id="10064100at2759"/>
<comment type="caution">
    <text evidence="2">The sequence shown here is derived from an EMBL/GenBank/DDBJ whole genome shotgun (WGS) entry which is preliminary data.</text>
</comment>
<dbReference type="Pfam" id="PF04564">
    <property type="entry name" value="U-box"/>
    <property type="match status" value="1"/>
</dbReference>
<feature type="domain" description="U-box" evidence="1">
    <location>
        <begin position="39"/>
        <end position="100"/>
    </location>
</feature>
<proteinExistence type="predicted"/>
<dbReference type="InterPro" id="IPR013083">
    <property type="entry name" value="Znf_RING/FYVE/PHD"/>
</dbReference>
<feature type="non-terminal residue" evidence="2">
    <location>
        <position position="1"/>
    </location>
</feature>
<reference evidence="2" key="1">
    <citation type="submission" date="2021-02" db="EMBL/GenBank/DDBJ databases">
        <authorList>
            <person name="Dougan E. K."/>
            <person name="Rhodes N."/>
            <person name="Thang M."/>
            <person name="Chan C."/>
        </authorList>
    </citation>
    <scope>NUCLEOTIDE SEQUENCE</scope>
</reference>
<dbReference type="GO" id="GO:0004842">
    <property type="term" value="F:ubiquitin-protein transferase activity"/>
    <property type="evidence" value="ECO:0007669"/>
    <property type="project" value="InterPro"/>
</dbReference>
<evidence type="ECO:0000313" key="3">
    <source>
        <dbReference type="Proteomes" id="UP000654075"/>
    </source>
</evidence>
<protein>
    <recommendedName>
        <fullName evidence="1">U-box domain-containing protein</fullName>
    </recommendedName>
</protein>
<dbReference type="SMART" id="SM00504">
    <property type="entry name" value="Ubox"/>
    <property type="match status" value="1"/>
</dbReference>
<dbReference type="Gene3D" id="3.30.40.10">
    <property type="entry name" value="Zinc/RING finger domain, C3HC4 (zinc finger)"/>
    <property type="match status" value="1"/>
</dbReference>
<evidence type="ECO:0000259" key="1">
    <source>
        <dbReference type="SMART" id="SM00504"/>
    </source>
</evidence>
<dbReference type="InterPro" id="IPR052085">
    <property type="entry name" value="WD-SAM-U-box"/>
</dbReference>
<sequence>MGDASAIINNASVVIHTIVVSLKAENARLLSTLRAVQEACKCPITHALPEKPVVASDGFCYDEGAIEQWLQHSQTSPMTRSKLETGHLLPNRSVQRILEILRESGVECSDGEENEGDLQIQGPINSARSQVLFQCPGAFSVASHLWNSIFGENANT</sequence>
<dbReference type="GO" id="GO:0016567">
    <property type="term" value="P:protein ubiquitination"/>
    <property type="evidence" value="ECO:0007669"/>
    <property type="project" value="InterPro"/>
</dbReference>
<dbReference type="SUPFAM" id="SSF57850">
    <property type="entry name" value="RING/U-box"/>
    <property type="match status" value="1"/>
</dbReference>
<keyword evidence="3" id="KW-1185">Reference proteome</keyword>
<name>A0A813G3K7_POLGL</name>
<dbReference type="PANTHER" id="PTHR46573:SF1">
    <property type="entry name" value="WD REPEAT, SAM AND U-BOX DOMAIN-CONTAINING PROTEIN 1"/>
    <property type="match status" value="1"/>
</dbReference>
<accession>A0A813G3K7</accession>
<dbReference type="Proteomes" id="UP000654075">
    <property type="component" value="Unassembled WGS sequence"/>
</dbReference>